<organism evidence="1 2">
    <name type="scientific">Prevotella pallens</name>
    <dbReference type="NCBI Taxonomy" id="60133"/>
    <lineage>
        <taxon>Bacteria</taxon>
        <taxon>Pseudomonadati</taxon>
        <taxon>Bacteroidota</taxon>
        <taxon>Bacteroidia</taxon>
        <taxon>Bacteroidales</taxon>
        <taxon>Prevotellaceae</taxon>
        <taxon>Prevotella</taxon>
    </lineage>
</organism>
<dbReference type="GeneID" id="78571775"/>
<dbReference type="EMBL" id="UGTP01000002">
    <property type="protein sequence ID" value="SUC37648.1"/>
    <property type="molecule type" value="Genomic_DNA"/>
</dbReference>
<proteinExistence type="predicted"/>
<dbReference type="Proteomes" id="UP000254235">
    <property type="component" value="Unassembled WGS sequence"/>
</dbReference>
<reference evidence="1 2" key="1">
    <citation type="submission" date="2018-06" db="EMBL/GenBank/DDBJ databases">
        <authorList>
            <consortium name="Pathogen Informatics"/>
            <person name="Doyle S."/>
        </authorList>
    </citation>
    <scope>NUCLEOTIDE SEQUENCE [LARGE SCALE GENOMIC DNA]</scope>
    <source>
        <strain evidence="1 2">NCTC13043</strain>
    </source>
</reference>
<name>A0A379G9F3_9BACT</name>
<protein>
    <submittedName>
        <fullName evidence="1">Uncharacterized protein</fullName>
    </submittedName>
</protein>
<dbReference type="AlphaFoldDB" id="A0A379G9F3"/>
<evidence type="ECO:0000313" key="2">
    <source>
        <dbReference type="Proteomes" id="UP000254235"/>
    </source>
</evidence>
<dbReference type="RefSeq" id="WP_115084051.1">
    <property type="nucleotide sequence ID" value="NZ_UGTP01000002.1"/>
</dbReference>
<dbReference type="OrthoDB" id="1063692at2"/>
<sequence>MAIKLNRGVTHAKKDIKEGDIFYVYNDYYKKYFFGKILVDISGRLTKHVEKNSVLNFFSDCYLVAVYKEISDTPELNSREFIIPGCFIYKTSFNRRNRNGFDWTHYAYEAVDYHALEFPEFFLCNDDGVSLVRGELEFRTELSRQQEEEYKIRGTKSGSIDYSSALLLQGYNAYNDRINYHDLRLLPDLRKRIYDMIGEDSSITYYELALKYGKDTGRFYTDALSEESQLVKTVEIDKNTGFPKELLCGIAWSFRQKRYSSLALFADALQAYNEELSGRYIPNIWTNELKLIGSRILVQFEFWDDELEDSREEKILLQADNGSCFTASELIYKIHNQVCDKLTNDDNVFFEGLQMFERDDVNYPGIPYYFILQGS</sequence>
<accession>A0A379G9F3</accession>
<evidence type="ECO:0000313" key="1">
    <source>
        <dbReference type="EMBL" id="SUC37648.1"/>
    </source>
</evidence>
<gene>
    <name evidence="1" type="ORF">NCTC13043_02138</name>
</gene>